<protein>
    <submittedName>
        <fullName evidence="2">Uncharacterized protein</fullName>
    </submittedName>
</protein>
<sequence length="45" mass="5253">CPGGTEPGALPASYIVRLHRVRQDDRDGHRERPPRREPSRRTRFT</sequence>
<organism evidence="2">
    <name type="scientific">uncultured Mycobacteriales bacterium</name>
    <dbReference type="NCBI Taxonomy" id="581187"/>
    <lineage>
        <taxon>Bacteria</taxon>
        <taxon>Bacillati</taxon>
        <taxon>Actinomycetota</taxon>
        <taxon>Actinomycetes</taxon>
        <taxon>Mycobacteriales</taxon>
        <taxon>environmental samples</taxon>
    </lineage>
</organism>
<accession>A0A6J4JCJ2</accession>
<name>A0A6J4JCJ2_9ACTN</name>
<feature type="compositionally biased region" description="Basic and acidic residues" evidence="1">
    <location>
        <begin position="21"/>
        <end position="45"/>
    </location>
</feature>
<reference evidence="2" key="1">
    <citation type="submission" date="2020-02" db="EMBL/GenBank/DDBJ databases">
        <authorList>
            <person name="Meier V. D."/>
        </authorList>
    </citation>
    <scope>NUCLEOTIDE SEQUENCE</scope>
    <source>
        <strain evidence="2">AVDCRST_MAG41</strain>
    </source>
</reference>
<proteinExistence type="predicted"/>
<feature type="region of interest" description="Disordered" evidence="1">
    <location>
        <begin position="19"/>
        <end position="45"/>
    </location>
</feature>
<feature type="non-terminal residue" evidence="2">
    <location>
        <position position="1"/>
    </location>
</feature>
<dbReference type="EMBL" id="CADCTP010000283">
    <property type="protein sequence ID" value="CAA9274370.1"/>
    <property type="molecule type" value="Genomic_DNA"/>
</dbReference>
<evidence type="ECO:0000313" key="2">
    <source>
        <dbReference type="EMBL" id="CAA9274370.1"/>
    </source>
</evidence>
<gene>
    <name evidence="2" type="ORF">AVDCRST_MAG41-3103</name>
</gene>
<feature type="non-terminal residue" evidence="2">
    <location>
        <position position="45"/>
    </location>
</feature>
<evidence type="ECO:0000256" key="1">
    <source>
        <dbReference type="SAM" id="MobiDB-lite"/>
    </source>
</evidence>
<dbReference type="AlphaFoldDB" id="A0A6J4JCJ2"/>